<comment type="caution">
    <text evidence="1">The sequence shown here is derived from an EMBL/GenBank/DDBJ whole genome shotgun (WGS) entry which is preliminary data.</text>
</comment>
<evidence type="ECO:0000313" key="1">
    <source>
        <dbReference type="EMBL" id="KAJ4433367.1"/>
    </source>
</evidence>
<organism evidence="1 2">
    <name type="scientific">Periplaneta americana</name>
    <name type="common">American cockroach</name>
    <name type="synonym">Blatta americana</name>
    <dbReference type="NCBI Taxonomy" id="6978"/>
    <lineage>
        <taxon>Eukaryota</taxon>
        <taxon>Metazoa</taxon>
        <taxon>Ecdysozoa</taxon>
        <taxon>Arthropoda</taxon>
        <taxon>Hexapoda</taxon>
        <taxon>Insecta</taxon>
        <taxon>Pterygota</taxon>
        <taxon>Neoptera</taxon>
        <taxon>Polyneoptera</taxon>
        <taxon>Dictyoptera</taxon>
        <taxon>Blattodea</taxon>
        <taxon>Blattoidea</taxon>
        <taxon>Blattidae</taxon>
        <taxon>Blattinae</taxon>
        <taxon>Periplaneta</taxon>
    </lineage>
</organism>
<gene>
    <name evidence="1" type="ORF">ANN_15626</name>
</gene>
<dbReference type="Proteomes" id="UP001148838">
    <property type="component" value="Unassembled WGS sequence"/>
</dbReference>
<keyword evidence="2" id="KW-1185">Reference proteome</keyword>
<dbReference type="EMBL" id="JAJSOF020000027">
    <property type="protein sequence ID" value="KAJ4433367.1"/>
    <property type="molecule type" value="Genomic_DNA"/>
</dbReference>
<name>A0ABQ8SI15_PERAM</name>
<protein>
    <submittedName>
        <fullName evidence="1">Uncharacterized protein</fullName>
    </submittedName>
</protein>
<reference evidence="1 2" key="1">
    <citation type="journal article" date="2022" name="Allergy">
        <title>Genome assembly and annotation of Periplaneta americana reveal a comprehensive cockroach allergen profile.</title>
        <authorList>
            <person name="Wang L."/>
            <person name="Xiong Q."/>
            <person name="Saelim N."/>
            <person name="Wang L."/>
            <person name="Nong W."/>
            <person name="Wan A.T."/>
            <person name="Shi M."/>
            <person name="Liu X."/>
            <person name="Cao Q."/>
            <person name="Hui J.H.L."/>
            <person name="Sookrung N."/>
            <person name="Leung T.F."/>
            <person name="Tungtrongchitr A."/>
            <person name="Tsui S.K.W."/>
        </authorList>
    </citation>
    <scope>NUCLEOTIDE SEQUENCE [LARGE SCALE GENOMIC DNA]</scope>
    <source>
        <strain evidence="1">PWHHKU_190912</strain>
    </source>
</reference>
<sequence length="120" mass="13919">MAGLCEGGNEPPGSLKASKLKSIPLQNYEYAYRSTDPMEKLPRQYGAALIRFRTNYCTFYHTIMSYGAKNWMLTKQQRRRIEAAEMRLLRPLAGYRLKDQNRNSEIREELQILNLLGLTS</sequence>
<evidence type="ECO:0000313" key="2">
    <source>
        <dbReference type="Proteomes" id="UP001148838"/>
    </source>
</evidence>
<accession>A0ABQ8SI15</accession>
<proteinExistence type="predicted"/>